<feature type="transmembrane region" description="Helical" evidence="1">
    <location>
        <begin position="210"/>
        <end position="229"/>
    </location>
</feature>
<feature type="transmembrane region" description="Helical" evidence="1">
    <location>
        <begin position="121"/>
        <end position="140"/>
    </location>
</feature>
<comment type="caution">
    <text evidence="3">The sequence shown here is derived from an EMBL/GenBank/DDBJ whole genome shotgun (WGS) entry which is preliminary data.</text>
</comment>
<sequence length="303" mass="31647">MLWFPCFFAAGFAVLGLQAFAHPAPHGIEVGLVAPAEQSDFPELPAGIDLIGVEDPVQARALVASGALAAATDGAELLLASAASSTRAGYLEDLFAETSPQPLTVVDVNPLPQGDASGTGLFFYALPNLLVGLIVSIVLLQAGPWPIGKKAAVILAAGLFSAVFSFAVAASLHAIPPDLRLLGYALLLTQTIGWLTTAAALYARRLFMPLAMTFVLILGIPSSGATVNADMLPSGVRWIGRWHPFAQFISLVRADVYLDASSGRPLAILLSWAALGAVLLILRALREKRSVLGISVHARPVGI</sequence>
<evidence type="ECO:0000313" key="4">
    <source>
        <dbReference type="Proteomes" id="UP001501591"/>
    </source>
</evidence>
<evidence type="ECO:0000313" key="3">
    <source>
        <dbReference type="EMBL" id="GAA3939186.1"/>
    </source>
</evidence>
<feature type="transmembrane region" description="Helical" evidence="1">
    <location>
        <begin position="266"/>
        <end position="285"/>
    </location>
</feature>
<accession>A0ABP7N9C3</accession>
<keyword evidence="2" id="KW-0732">Signal</keyword>
<evidence type="ECO:0000256" key="1">
    <source>
        <dbReference type="SAM" id="Phobius"/>
    </source>
</evidence>
<feature type="transmembrane region" description="Helical" evidence="1">
    <location>
        <begin position="181"/>
        <end position="203"/>
    </location>
</feature>
<keyword evidence="1" id="KW-1133">Transmembrane helix</keyword>
<keyword evidence="4" id="KW-1185">Reference proteome</keyword>
<feature type="signal peptide" evidence="2">
    <location>
        <begin position="1"/>
        <end position="21"/>
    </location>
</feature>
<evidence type="ECO:0000256" key="2">
    <source>
        <dbReference type="SAM" id="SignalP"/>
    </source>
</evidence>
<feature type="transmembrane region" description="Helical" evidence="1">
    <location>
        <begin position="152"/>
        <end position="175"/>
    </location>
</feature>
<proteinExistence type="predicted"/>
<organism evidence="3 4">
    <name type="scientific">Microbacterium soli</name>
    <dbReference type="NCBI Taxonomy" id="446075"/>
    <lineage>
        <taxon>Bacteria</taxon>
        <taxon>Bacillati</taxon>
        <taxon>Actinomycetota</taxon>
        <taxon>Actinomycetes</taxon>
        <taxon>Micrococcales</taxon>
        <taxon>Microbacteriaceae</taxon>
        <taxon>Microbacterium</taxon>
    </lineage>
</organism>
<keyword evidence="1" id="KW-0472">Membrane</keyword>
<reference evidence="4" key="1">
    <citation type="journal article" date="2019" name="Int. J. Syst. Evol. Microbiol.">
        <title>The Global Catalogue of Microorganisms (GCM) 10K type strain sequencing project: providing services to taxonomists for standard genome sequencing and annotation.</title>
        <authorList>
            <consortium name="The Broad Institute Genomics Platform"/>
            <consortium name="The Broad Institute Genome Sequencing Center for Infectious Disease"/>
            <person name="Wu L."/>
            <person name="Ma J."/>
        </authorList>
    </citation>
    <scope>NUCLEOTIDE SEQUENCE [LARGE SCALE GENOMIC DNA]</scope>
    <source>
        <strain evidence="4">JCM 17024</strain>
    </source>
</reference>
<protein>
    <recommendedName>
        <fullName evidence="5">ABC transporter permease</fullName>
    </recommendedName>
</protein>
<evidence type="ECO:0008006" key="5">
    <source>
        <dbReference type="Google" id="ProtNLM"/>
    </source>
</evidence>
<keyword evidence="1" id="KW-0812">Transmembrane</keyword>
<dbReference type="EMBL" id="BAABCP010000001">
    <property type="protein sequence ID" value="GAA3939186.1"/>
    <property type="molecule type" value="Genomic_DNA"/>
</dbReference>
<gene>
    <name evidence="3" type="ORF">GCM10022383_16500</name>
</gene>
<name>A0ABP7N9C3_9MICO</name>
<feature type="chain" id="PRO_5045549051" description="ABC transporter permease" evidence="2">
    <location>
        <begin position="22"/>
        <end position="303"/>
    </location>
</feature>
<dbReference type="Proteomes" id="UP001501591">
    <property type="component" value="Unassembled WGS sequence"/>
</dbReference>